<comment type="caution">
    <text evidence="1">The sequence shown here is derived from an EMBL/GenBank/DDBJ whole genome shotgun (WGS) entry which is preliminary data.</text>
</comment>
<name>A0ACC0ZH44_9ROSI</name>
<sequence length="162" mass="18191">MRAEEEQHQLRVFYELYSSIIEILKVKPILSTCLSSGHERDLPSSSRQPISVSRVSPTAFASFLFGISLTLMLFGSVTFVVGFILMPWVLGSVLLLYLSGFLSNLSQLGRSFFCSGDVPVCALTWDFTDESILRKLLSSTVKLLLHVFLDRHRIATLHPHCL</sequence>
<gene>
    <name evidence="1" type="ORF">Pint_03020</name>
</gene>
<evidence type="ECO:0000313" key="1">
    <source>
        <dbReference type="EMBL" id="KAJ0051509.1"/>
    </source>
</evidence>
<dbReference type="EMBL" id="CM047736">
    <property type="protein sequence ID" value="KAJ0051509.1"/>
    <property type="molecule type" value="Genomic_DNA"/>
</dbReference>
<proteinExistence type="predicted"/>
<protein>
    <submittedName>
        <fullName evidence="1">Uncharacterized protein</fullName>
    </submittedName>
</protein>
<accession>A0ACC0ZH44</accession>
<dbReference type="Proteomes" id="UP001163603">
    <property type="component" value="Chromosome 1"/>
</dbReference>
<keyword evidence="2" id="KW-1185">Reference proteome</keyword>
<reference evidence="2" key="1">
    <citation type="journal article" date="2023" name="G3 (Bethesda)">
        <title>Genome assembly and association tests identify interacting loci associated with vigor, precocity, and sex in interspecific pistachio rootstocks.</title>
        <authorList>
            <person name="Palmer W."/>
            <person name="Jacygrad E."/>
            <person name="Sagayaradj S."/>
            <person name="Cavanaugh K."/>
            <person name="Han R."/>
            <person name="Bertier L."/>
            <person name="Beede B."/>
            <person name="Kafkas S."/>
            <person name="Golino D."/>
            <person name="Preece J."/>
            <person name="Michelmore R."/>
        </authorList>
    </citation>
    <scope>NUCLEOTIDE SEQUENCE [LARGE SCALE GENOMIC DNA]</scope>
</reference>
<organism evidence="1 2">
    <name type="scientific">Pistacia integerrima</name>
    <dbReference type="NCBI Taxonomy" id="434235"/>
    <lineage>
        <taxon>Eukaryota</taxon>
        <taxon>Viridiplantae</taxon>
        <taxon>Streptophyta</taxon>
        <taxon>Embryophyta</taxon>
        <taxon>Tracheophyta</taxon>
        <taxon>Spermatophyta</taxon>
        <taxon>Magnoliopsida</taxon>
        <taxon>eudicotyledons</taxon>
        <taxon>Gunneridae</taxon>
        <taxon>Pentapetalae</taxon>
        <taxon>rosids</taxon>
        <taxon>malvids</taxon>
        <taxon>Sapindales</taxon>
        <taxon>Anacardiaceae</taxon>
        <taxon>Pistacia</taxon>
    </lineage>
</organism>
<evidence type="ECO:0000313" key="2">
    <source>
        <dbReference type="Proteomes" id="UP001163603"/>
    </source>
</evidence>